<proteinExistence type="predicted"/>
<organism evidence="1 2">
    <name type="scientific">Anaerotruncus colihominis</name>
    <dbReference type="NCBI Taxonomy" id="169435"/>
    <lineage>
        <taxon>Bacteria</taxon>
        <taxon>Bacillati</taxon>
        <taxon>Bacillota</taxon>
        <taxon>Clostridia</taxon>
        <taxon>Eubacteriales</taxon>
        <taxon>Oscillospiraceae</taxon>
        <taxon>Anaerotruncus</taxon>
    </lineage>
</organism>
<evidence type="ECO:0000313" key="2">
    <source>
        <dbReference type="Proteomes" id="UP000446866"/>
    </source>
</evidence>
<reference evidence="1 2" key="1">
    <citation type="submission" date="2018-08" db="EMBL/GenBank/DDBJ databases">
        <title>Murine metabolic-syndrome-specific gut microbial biobank.</title>
        <authorList>
            <person name="Liu C."/>
        </authorList>
    </citation>
    <scope>NUCLEOTIDE SEQUENCE [LARGE SCALE GENOMIC DNA]</scope>
    <source>
        <strain evidence="1 2">28</strain>
    </source>
</reference>
<protein>
    <submittedName>
        <fullName evidence="1">Uncharacterized protein</fullName>
    </submittedName>
</protein>
<dbReference type="EMBL" id="QXWK01000013">
    <property type="protein sequence ID" value="NBH61597.1"/>
    <property type="molecule type" value="Genomic_DNA"/>
</dbReference>
<dbReference type="RefSeq" id="WP_160201878.1">
    <property type="nucleotide sequence ID" value="NZ_QXWK01000013.1"/>
</dbReference>
<accession>A0A845QLM2</accession>
<evidence type="ECO:0000313" key="1">
    <source>
        <dbReference type="EMBL" id="NBH61597.1"/>
    </source>
</evidence>
<keyword evidence="2" id="KW-1185">Reference proteome</keyword>
<dbReference type="AlphaFoldDB" id="A0A845QLM2"/>
<dbReference type="Proteomes" id="UP000446866">
    <property type="component" value="Unassembled WGS sequence"/>
</dbReference>
<comment type="caution">
    <text evidence="1">The sequence shown here is derived from an EMBL/GenBank/DDBJ whole genome shotgun (WGS) entry which is preliminary data.</text>
</comment>
<gene>
    <name evidence="1" type="ORF">D0435_08030</name>
</gene>
<name>A0A845QLM2_9FIRM</name>
<sequence>MDTYQGTCKYCGNMKPIIEESQEAADERVSNECACGGAKLEEVKARLMANINFIARKNEGKALSQLAEEQVKLLKRAASEIVDGNCLKAVFDFGSSKVTIWDAGEKYKVKRTTTREEQAEA</sequence>